<dbReference type="OrthoDB" id="3160134at2759"/>
<feature type="region of interest" description="Disordered" evidence="1">
    <location>
        <begin position="1"/>
        <end position="83"/>
    </location>
</feature>
<reference evidence="2 3" key="1">
    <citation type="journal article" date="2016" name="Mol. Biol. Evol.">
        <title>Comparative Genomics of Early-Diverging Mushroom-Forming Fungi Provides Insights into the Origins of Lignocellulose Decay Capabilities.</title>
        <authorList>
            <person name="Nagy L.G."/>
            <person name="Riley R."/>
            <person name="Tritt A."/>
            <person name="Adam C."/>
            <person name="Daum C."/>
            <person name="Floudas D."/>
            <person name="Sun H."/>
            <person name="Yadav J.S."/>
            <person name="Pangilinan J."/>
            <person name="Larsson K.H."/>
            <person name="Matsuura K."/>
            <person name="Barry K."/>
            <person name="Labutti K."/>
            <person name="Kuo R."/>
            <person name="Ohm R.A."/>
            <person name="Bhattacharya S.S."/>
            <person name="Shirouzu T."/>
            <person name="Yoshinaga Y."/>
            <person name="Martin F.M."/>
            <person name="Grigoriev I.V."/>
            <person name="Hibbett D.S."/>
        </authorList>
    </citation>
    <scope>NUCLEOTIDE SEQUENCE [LARGE SCALE GENOMIC DNA]</scope>
    <source>
        <strain evidence="2 3">HHB12029</strain>
    </source>
</reference>
<name>A0A165EPI2_EXIGL</name>
<evidence type="ECO:0000313" key="2">
    <source>
        <dbReference type="EMBL" id="KZV87414.1"/>
    </source>
</evidence>
<feature type="region of interest" description="Disordered" evidence="1">
    <location>
        <begin position="379"/>
        <end position="418"/>
    </location>
</feature>
<keyword evidence="3" id="KW-1185">Reference proteome</keyword>
<protein>
    <submittedName>
        <fullName evidence="2">Uncharacterized protein</fullName>
    </submittedName>
</protein>
<dbReference type="InterPro" id="IPR046521">
    <property type="entry name" value="DUF6698"/>
</dbReference>
<gene>
    <name evidence="2" type="ORF">EXIGLDRAFT_773672</name>
</gene>
<feature type="compositionally biased region" description="Acidic residues" evidence="1">
    <location>
        <begin position="393"/>
        <end position="418"/>
    </location>
</feature>
<organism evidence="2 3">
    <name type="scientific">Exidia glandulosa HHB12029</name>
    <dbReference type="NCBI Taxonomy" id="1314781"/>
    <lineage>
        <taxon>Eukaryota</taxon>
        <taxon>Fungi</taxon>
        <taxon>Dikarya</taxon>
        <taxon>Basidiomycota</taxon>
        <taxon>Agaricomycotina</taxon>
        <taxon>Agaricomycetes</taxon>
        <taxon>Auriculariales</taxon>
        <taxon>Exidiaceae</taxon>
        <taxon>Exidia</taxon>
    </lineage>
</organism>
<dbReference type="Pfam" id="PF20414">
    <property type="entry name" value="DUF6698"/>
    <property type="match status" value="1"/>
</dbReference>
<sequence length="418" mass="45841">MTTPTIQRRRTNARSSNNNTASPGASSATPATQPLTPSSHPPSSSPSATPATAAAATQNNDDVTALAGTKRPRISDTGDVSEGMHPLTALGRHLGRIGNLFVPVKHMLRLGLYHQKHSAEAQAANDVADDDEEAGYAVVDIRCINAYDAALEIEPDLEALIRENGIKHFVNMVTTARRNARGEDIKKIRDIVATPRFRPWAPAITNYEDPRQRGWFHPQMGDLLCPKALDYGLAQTRHDLQHRILKPSPLLYPAFMYKDGVIHPNNKFRGFLKALDLIKSGRIIFNGPRAMDGGPASNRSVSKSYNMTEMTMPAIAYTTTIYAYGISSDERFDPEGKSGFQYRAFYNGLLDHLDSLTAKQRSIILTFWNNNIFPADSNPASSLPAGVMASAEEMAEQGDRDDDDDGDEWDAVSDNDDA</sequence>
<dbReference type="STRING" id="1314781.A0A165EPI2"/>
<dbReference type="AlphaFoldDB" id="A0A165EPI2"/>
<accession>A0A165EPI2</accession>
<proteinExistence type="predicted"/>
<dbReference type="Proteomes" id="UP000077266">
    <property type="component" value="Unassembled WGS sequence"/>
</dbReference>
<feature type="compositionally biased region" description="Low complexity" evidence="1">
    <location>
        <begin position="13"/>
        <end position="38"/>
    </location>
</feature>
<dbReference type="EMBL" id="KV426126">
    <property type="protein sequence ID" value="KZV87414.1"/>
    <property type="molecule type" value="Genomic_DNA"/>
</dbReference>
<evidence type="ECO:0000256" key="1">
    <source>
        <dbReference type="SAM" id="MobiDB-lite"/>
    </source>
</evidence>
<dbReference type="InParanoid" id="A0A165EPI2"/>
<feature type="compositionally biased region" description="Low complexity" evidence="1">
    <location>
        <begin position="45"/>
        <end position="57"/>
    </location>
</feature>
<evidence type="ECO:0000313" key="3">
    <source>
        <dbReference type="Proteomes" id="UP000077266"/>
    </source>
</evidence>